<evidence type="ECO:0000256" key="1">
    <source>
        <dbReference type="SAM" id="SignalP"/>
    </source>
</evidence>
<dbReference type="InterPro" id="IPR023908">
    <property type="entry name" value="xxxLxxG_rpt"/>
</dbReference>
<keyword evidence="1" id="KW-0732">Signal</keyword>
<reference evidence="2 3" key="1">
    <citation type="submission" date="2016-11" db="EMBL/GenBank/DDBJ databases">
        <authorList>
            <person name="Jaros S."/>
            <person name="Januszkiewicz K."/>
            <person name="Wedrychowicz H."/>
        </authorList>
    </citation>
    <scope>NUCLEOTIDE SEQUENCE [LARGE SCALE GENOMIC DNA]</scope>
    <source>
        <strain evidence="2 3">DSM 13106</strain>
    </source>
</reference>
<protein>
    <submittedName>
        <fullName evidence="2">Putative membrane protein</fullName>
    </submittedName>
</protein>
<accession>A0A1M5YM75</accession>
<evidence type="ECO:0000313" key="2">
    <source>
        <dbReference type="EMBL" id="SHI13018.1"/>
    </source>
</evidence>
<name>A0A1M5YM75_9FIRM</name>
<dbReference type="RefSeq" id="WP_072744932.1">
    <property type="nucleotide sequence ID" value="NZ_FQXR01000013.1"/>
</dbReference>
<sequence length="727" mass="78152">MKTNRKLMRALSLLLVLMMVMSTAAFAEGVVSKDETVFVNLDPEGAPVEKISSIWLHSDSSLGKIEDKTSLKDIKNVKGDEVPEIKEDNITWNTDKKDIFYQGITDKELPVELRIQYYLDGKRMDPKDMLGKSGKVKINVSVVNKDSHIIKLDSGKEKDVYTPFSSVVVMNLPIDIFSNVKINSGKLVSDGNNQIVTYVALPGLKQSLDLDTNIIDIPETLVVTADVEEFEMGSVILTVTSELPEVNDFENAGDFDELIDGIEKIKDASEKLSDATGKLYEGQTTLNNGINEFVNGVDKVNVGANVLKDGSAKLKDGVNASYEGSKEINNGVKALNDGANKLGQGFTGLGQGSMEFSSKAQEFSKGAEQVANGVSQIPEKTQMMSGGMNELVQGTEKIQNGQEQLTEGLKNSLDAIEQIKKGKEKELGVVNALLKGVEGLEAAANGLAKVPGADGIAAKMLEGFGKQKMALEGLQQSSNQLISGLNQVEEGIKQAQMASSQLGENLGKVNEGQKKVAYGLGELAKGTSGLEDASKRLVAGSEGLMAGANQLNEGAKQANEGVKGFSEGSNTLVQGTGKLTNGLGQLNVGANDLNKGANELANGTNQLSTAGGALKEGSQKLTDGSKELDEGMKKFYEEGILEMSNKVQDSDFNIDDIMDTKDKILDLSNDYKSFTGIADEMDGSVKFVMKTEELKVEKEEVEVETNNNKKNEGGFFNWLKNLFKKGN</sequence>
<proteinExistence type="predicted"/>
<evidence type="ECO:0000313" key="3">
    <source>
        <dbReference type="Proteomes" id="UP000184389"/>
    </source>
</evidence>
<dbReference type="Proteomes" id="UP000184389">
    <property type="component" value="Unassembled WGS sequence"/>
</dbReference>
<dbReference type="Gene3D" id="1.10.287.950">
    <property type="entry name" value="Methyl-accepting chemotaxis protein"/>
    <property type="match status" value="2"/>
</dbReference>
<dbReference type="STRING" id="1123281.SAMN02745180_02288"/>
<dbReference type="NCBIfam" id="TIGR03057">
    <property type="entry name" value="xxxLxxG_by_4"/>
    <property type="match status" value="1"/>
</dbReference>
<dbReference type="OrthoDB" id="9815841at2"/>
<feature type="signal peptide" evidence="1">
    <location>
        <begin position="1"/>
        <end position="27"/>
    </location>
</feature>
<dbReference type="SUPFAM" id="SSF58104">
    <property type="entry name" value="Methyl-accepting chemotaxis protein (MCP) signaling domain"/>
    <property type="match status" value="1"/>
</dbReference>
<dbReference type="AlphaFoldDB" id="A0A1M5YM75"/>
<feature type="chain" id="PRO_5039169540" evidence="1">
    <location>
        <begin position="28"/>
        <end position="727"/>
    </location>
</feature>
<keyword evidence="3" id="KW-1185">Reference proteome</keyword>
<gene>
    <name evidence="2" type="ORF">SAMN02745180_02288</name>
</gene>
<organism evidence="2 3">
    <name type="scientific">Sporanaerobacter acetigenes DSM 13106</name>
    <dbReference type="NCBI Taxonomy" id="1123281"/>
    <lineage>
        <taxon>Bacteria</taxon>
        <taxon>Bacillati</taxon>
        <taxon>Bacillota</taxon>
        <taxon>Tissierellia</taxon>
        <taxon>Tissierellales</taxon>
        <taxon>Sporanaerobacteraceae</taxon>
        <taxon>Sporanaerobacter</taxon>
    </lineage>
</organism>
<dbReference type="EMBL" id="FQXR01000013">
    <property type="protein sequence ID" value="SHI13018.1"/>
    <property type="molecule type" value="Genomic_DNA"/>
</dbReference>